<evidence type="ECO:0000313" key="1">
    <source>
        <dbReference type="EMBL" id="MEQ2183615.1"/>
    </source>
</evidence>
<proteinExistence type="predicted"/>
<accession>A0ABV0PJE0</accession>
<sequence>GAYMAWADHPRLADVRRHAKHAQLMFEERQRSEKEASDKELHLATITMYQNVGRNRDGGYRKDIESEANGEVREDVFVIPTPVSSVAERDIGGSDVPTQLRPHLTRLID</sequence>
<dbReference type="EMBL" id="JAHRIO010079643">
    <property type="protein sequence ID" value="MEQ2183615.1"/>
    <property type="molecule type" value="Genomic_DNA"/>
</dbReference>
<keyword evidence="2" id="KW-1185">Reference proteome</keyword>
<dbReference type="Proteomes" id="UP001476798">
    <property type="component" value="Unassembled WGS sequence"/>
</dbReference>
<comment type="caution">
    <text evidence="1">The sequence shown here is derived from an EMBL/GenBank/DDBJ whole genome shotgun (WGS) entry which is preliminary data.</text>
</comment>
<gene>
    <name evidence="1" type="ORF">GOODEAATRI_034636</name>
</gene>
<evidence type="ECO:0000313" key="2">
    <source>
        <dbReference type="Proteomes" id="UP001476798"/>
    </source>
</evidence>
<protein>
    <submittedName>
        <fullName evidence="1">Uncharacterized protein</fullName>
    </submittedName>
</protein>
<organism evidence="1 2">
    <name type="scientific">Goodea atripinnis</name>
    <dbReference type="NCBI Taxonomy" id="208336"/>
    <lineage>
        <taxon>Eukaryota</taxon>
        <taxon>Metazoa</taxon>
        <taxon>Chordata</taxon>
        <taxon>Craniata</taxon>
        <taxon>Vertebrata</taxon>
        <taxon>Euteleostomi</taxon>
        <taxon>Actinopterygii</taxon>
        <taxon>Neopterygii</taxon>
        <taxon>Teleostei</taxon>
        <taxon>Neoteleostei</taxon>
        <taxon>Acanthomorphata</taxon>
        <taxon>Ovalentaria</taxon>
        <taxon>Atherinomorphae</taxon>
        <taxon>Cyprinodontiformes</taxon>
        <taxon>Goodeidae</taxon>
        <taxon>Goodea</taxon>
    </lineage>
</organism>
<feature type="non-terminal residue" evidence="1">
    <location>
        <position position="1"/>
    </location>
</feature>
<name>A0ABV0PJE0_9TELE</name>
<reference evidence="1 2" key="1">
    <citation type="submission" date="2021-06" db="EMBL/GenBank/DDBJ databases">
        <authorList>
            <person name="Palmer J.M."/>
        </authorList>
    </citation>
    <scope>NUCLEOTIDE SEQUENCE [LARGE SCALE GENOMIC DNA]</scope>
    <source>
        <strain evidence="1 2">GA_2019</strain>
        <tissue evidence="1">Muscle</tissue>
    </source>
</reference>